<dbReference type="HOGENOM" id="CLU_108020_0_0_6"/>
<gene>
    <name evidence="2" type="ORF">PSEBR_cmegm46</name>
</gene>
<keyword evidence="1" id="KW-0812">Transmembrane</keyword>
<keyword evidence="1" id="KW-0472">Membrane</keyword>
<reference evidence="2 3" key="1">
    <citation type="journal article" date="2011" name="J. Bacteriol.">
        <title>Complete genome sequence of a beneficial plant root-associated bacterium, Pseudomonas brassicacearum.</title>
        <authorList>
            <person name="Ortet P."/>
            <person name="Barakat M."/>
            <person name="Lalaouna D."/>
            <person name="Fochesato S."/>
            <person name="Barbe V."/>
            <person name="Vacherie B."/>
            <person name="Santaella C."/>
            <person name="Heulin T."/>
            <person name="Achouak W."/>
        </authorList>
    </citation>
    <scope>NUCLEOTIDE SEQUENCE [LARGE SCALE GENOMIC DNA]</scope>
    <source>
        <strain evidence="2 3">NFM421</strain>
    </source>
</reference>
<protein>
    <submittedName>
        <fullName evidence="2">Uncharacterized protein</fullName>
    </submittedName>
</protein>
<proteinExistence type="predicted"/>
<keyword evidence="1" id="KW-1133">Transmembrane helix</keyword>
<name>F2KF14_PSEBN</name>
<evidence type="ECO:0000256" key="1">
    <source>
        <dbReference type="SAM" id="Phobius"/>
    </source>
</evidence>
<feature type="transmembrane region" description="Helical" evidence="1">
    <location>
        <begin position="20"/>
        <end position="38"/>
    </location>
</feature>
<dbReference type="STRING" id="994484.PSEBR_cmegm46"/>
<organism evidence="2 3">
    <name type="scientific">Pseudomonas brassicacearum (strain NFM421)</name>
    <dbReference type="NCBI Taxonomy" id="994484"/>
    <lineage>
        <taxon>Bacteria</taxon>
        <taxon>Pseudomonadati</taxon>
        <taxon>Pseudomonadota</taxon>
        <taxon>Gammaproteobacteria</taxon>
        <taxon>Pseudomonadales</taxon>
        <taxon>Pseudomonadaceae</taxon>
        <taxon>Pseudomonas</taxon>
    </lineage>
</organism>
<dbReference type="AlphaFoldDB" id="F2KF14"/>
<accession>F2KF14</accession>
<evidence type="ECO:0000313" key="2">
    <source>
        <dbReference type="EMBL" id="AEA68240.1"/>
    </source>
</evidence>
<evidence type="ECO:0000313" key="3">
    <source>
        <dbReference type="Proteomes" id="UP000006692"/>
    </source>
</evidence>
<dbReference type="KEGG" id="pba:PSEBR_cmegm46"/>
<reference key="2">
    <citation type="submission" date="2011-03" db="EMBL/GenBank/DDBJ databases">
        <title>Complete Genome Sequence of a beneficial plant roots-associated bacterium Pseudomonas brassicacearum.</title>
        <authorList>
            <person name="Ortet P."/>
            <person name="Barakat M."/>
            <person name="Lalaouna D."/>
            <person name="Fochesato S."/>
            <person name="Barbe V."/>
            <person name="Santaella C."/>
            <person name="Heulin T."/>
            <person name="Achouak W."/>
        </authorList>
    </citation>
    <scope>NUCLEOTIDE SEQUENCE</scope>
    <source>
        <strain>NFM421</strain>
    </source>
</reference>
<dbReference type="Proteomes" id="UP000006692">
    <property type="component" value="Chromosome"/>
</dbReference>
<sequence>MIYTTSSDKTLRTRLLRWTQPLVLSVTCCVLISHQLALKGLGKRPVEQVDSTVLQHLEDRVMELELSALDAQRGKNIVTQEDLSDLNAAIKGRVIDIETAISVTASQADLQALIQRVELVESGPKKMVQGLPPNKPSRRTRTPKKVAEPTFQILGRELRGGEDFLSIGPRGTQALGQTRLIRIGESYSGWRLESIDEQFAVFVADGVTQRLSIHQERSCPACS</sequence>
<dbReference type="EMBL" id="CP002585">
    <property type="protein sequence ID" value="AEA68240.1"/>
    <property type="molecule type" value="Genomic_DNA"/>
</dbReference>
<dbReference type="RefSeq" id="WP_013692756.1">
    <property type="nucleotide sequence ID" value="NC_015379.1"/>
</dbReference>